<dbReference type="Proteomes" id="UP000501122">
    <property type="component" value="Chromosome"/>
</dbReference>
<dbReference type="AlphaFoldDB" id="A0AAE7C103"/>
<evidence type="ECO:0000313" key="2">
    <source>
        <dbReference type="Proteomes" id="UP000501122"/>
    </source>
</evidence>
<protein>
    <submittedName>
        <fullName evidence="1">Uncharacterized protein</fullName>
    </submittedName>
</protein>
<gene>
    <name evidence="1" type="ORF">GTN30_11780</name>
</gene>
<dbReference type="EMBL" id="CP047363">
    <property type="protein sequence ID" value="QIH79318.1"/>
    <property type="molecule type" value="Genomic_DNA"/>
</dbReference>
<evidence type="ECO:0000313" key="1">
    <source>
        <dbReference type="EMBL" id="QIH79318.1"/>
    </source>
</evidence>
<reference evidence="1" key="1">
    <citation type="journal article" date="2020" name="Antimicrob. Agents Chemother.">
        <title>The novel macrolide resistance genes mef(D), msr(F) and msr(H) are present on resistance islands in Macrococcus canis, Macrococcus caseolyticus and Staphylococcus aureus.</title>
        <authorList>
            <person name="Schwendener S."/>
            <person name="Dona V."/>
            <person name="Perreten V."/>
        </authorList>
    </citation>
    <scope>NUCLEOTIDE SEQUENCE</scope>
    <source>
        <strain evidence="1">Epi0076A</strain>
    </source>
</reference>
<sequence>MNYKVILDEYNKYKENFTYSINEVETILTNDLKAFEIPLKNMSKTDLKNNEEVTYKDIYKMYVIEEPDVLKQFKDEFDDIGIDLDEDDYDYSPDMKDKYDYDTLIVKHNEEHAMSVFIETKDKKNVSYLYVWGSMKLQELMCCYGGIKGMDEGNINDPYFQTYLDMLVKHGFLKI</sequence>
<dbReference type="RefSeq" id="WP_164953948.1">
    <property type="nucleotide sequence ID" value="NZ_CP047363.1"/>
</dbReference>
<name>A0AAE7C103_9STAP</name>
<proteinExistence type="predicted"/>
<accession>A0AAE7C103</accession>
<organism evidence="1 2">
    <name type="scientific">Macrococcoides canis</name>
    <dbReference type="NCBI Taxonomy" id="1855823"/>
    <lineage>
        <taxon>Bacteria</taxon>
        <taxon>Bacillati</taxon>
        <taxon>Bacillota</taxon>
        <taxon>Bacilli</taxon>
        <taxon>Bacillales</taxon>
        <taxon>Staphylococcaceae</taxon>
        <taxon>Macrococcoides</taxon>
    </lineage>
</organism>